<reference evidence="1 2" key="1">
    <citation type="journal article" date="2015" name="Genome Biol. Evol.">
        <title>Comparative Genomics of a Bacterivorous Green Alga Reveals Evolutionary Causalities and Consequences of Phago-Mixotrophic Mode of Nutrition.</title>
        <authorList>
            <person name="Burns J.A."/>
            <person name="Paasch A."/>
            <person name="Narechania A."/>
            <person name="Kim E."/>
        </authorList>
    </citation>
    <scope>NUCLEOTIDE SEQUENCE [LARGE SCALE GENOMIC DNA]</scope>
    <source>
        <strain evidence="1 2">PLY_AMNH</strain>
    </source>
</reference>
<organism evidence="1 2">
    <name type="scientific">Cymbomonas tetramitiformis</name>
    <dbReference type="NCBI Taxonomy" id="36881"/>
    <lineage>
        <taxon>Eukaryota</taxon>
        <taxon>Viridiplantae</taxon>
        <taxon>Chlorophyta</taxon>
        <taxon>Pyramimonadophyceae</taxon>
        <taxon>Pyramimonadales</taxon>
        <taxon>Pyramimonadaceae</taxon>
        <taxon>Cymbomonas</taxon>
    </lineage>
</organism>
<proteinExistence type="predicted"/>
<dbReference type="AlphaFoldDB" id="A0AAE0C548"/>
<evidence type="ECO:0000313" key="2">
    <source>
        <dbReference type="Proteomes" id="UP001190700"/>
    </source>
</evidence>
<accession>A0AAE0C548</accession>
<dbReference type="SUPFAM" id="SSF48403">
    <property type="entry name" value="Ankyrin repeat"/>
    <property type="match status" value="1"/>
</dbReference>
<sequence>MGSAREKPESVKDRNCSIFQFFGFGFFGETSLDSSEDKGTLEKGPYVQRAYQNRSLLSNIEFRKAKEIFDCIGKSKSKSNELVNTILRDPVTPLNHEGPVERANIKNIITFGIGSAGETLLFMAVKGDDWKIVQELFKRNPRAGLDYHGGYYSMIDLADAEGTTALMWAVETSNSDAVEQLTVFFDANPNLRNPSTNKSAKDIAADQITIAKETAHRMDTNVLQNIIEIKEWLDLTQDRMKVLYFNRKRDPKQNQALAYKFGSKTLITGKA</sequence>
<gene>
    <name evidence="1" type="ORF">CYMTET_41917</name>
</gene>
<dbReference type="InterPro" id="IPR036770">
    <property type="entry name" value="Ankyrin_rpt-contain_sf"/>
</dbReference>
<evidence type="ECO:0008006" key="3">
    <source>
        <dbReference type="Google" id="ProtNLM"/>
    </source>
</evidence>
<comment type="caution">
    <text evidence="1">The sequence shown here is derived from an EMBL/GenBank/DDBJ whole genome shotgun (WGS) entry which is preliminary data.</text>
</comment>
<name>A0AAE0C548_9CHLO</name>
<dbReference type="InterPro" id="IPR002110">
    <property type="entry name" value="Ankyrin_rpt"/>
</dbReference>
<evidence type="ECO:0000313" key="1">
    <source>
        <dbReference type="EMBL" id="KAK3248626.1"/>
    </source>
</evidence>
<dbReference type="Proteomes" id="UP001190700">
    <property type="component" value="Unassembled WGS sequence"/>
</dbReference>
<protein>
    <recommendedName>
        <fullName evidence="3">Ankyrin repeat protein</fullName>
    </recommendedName>
</protein>
<dbReference type="Gene3D" id="1.25.40.20">
    <property type="entry name" value="Ankyrin repeat-containing domain"/>
    <property type="match status" value="1"/>
</dbReference>
<dbReference type="EMBL" id="LGRX02027929">
    <property type="protein sequence ID" value="KAK3248626.1"/>
    <property type="molecule type" value="Genomic_DNA"/>
</dbReference>
<dbReference type="Pfam" id="PF12796">
    <property type="entry name" value="Ank_2"/>
    <property type="match status" value="1"/>
</dbReference>
<keyword evidence="2" id="KW-1185">Reference proteome</keyword>